<dbReference type="Pfam" id="PF06889">
    <property type="entry name" value="DUF1266"/>
    <property type="match status" value="1"/>
</dbReference>
<comment type="caution">
    <text evidence="2">The sequence shown here is derived from an EMBL/GenBank/DDBJ whole genome shotgun (WGS) entry which is preliminary data.</text>
</comment>
<feature type="domain" description="DUF1266" evidence="1">
    <location>
        <begin position="187"/>
        <end position="374"/>
    </location>
</feature>
<proteinExistence type="predicted"/>
<accession>A0ABP6YB75</accession>
<dbReference type="InterPro" id="IPR009677">
    <property type="entry name" value="DUF1266"/>
</dbReference>
<evidence type="ECO:0000313" key="3">
    <source>
        <dbReference type="Proteomes" id="UP001500689"/>
    </source>
</evidence>
<evidence type="ECO:0000313" key="2">
    <source>
        <dbReference type="EMBL" id="GAA3580409.1"/>
    </source>
</evidence>
<reference evidence="3" key="1">
    <citation type="journal article" date="2019" name="Int. J. Syst. Evol. Microbiol.">
        <title>The Global Catalogue of Microorganisms (GCM) 10K type strain sequencing project: providing services to taxonomists for standard genome sequencing and annotation.</title>
        <authorList>
            <consortium name="The Broad Institute Genomics Platform"/>
            <consortium name="The Broad Institute Genome Sequencing Center for Infectious Disease"/>
            <person name="Wu L."/>
            <person name="Ma J."/>
        </authorList>
    </citation>
    <scope>NUCLEOTIDE SEQUENCE [LARGE SCALE GENOMIC DNA]</scope>
    <source>
        <strain evidence="3">JCM 16898</strain>
    </source>
</reference>
<sequence>MSWIAAADVETELARARRDDDLDRFLGLLGDEELFVPIHRDEAHQLAEQRVWSPAKVCCPHEGELSLQVFTRGAVPDLGDRVVFFSGDLDWAVRGLGTGEQLVFNRGTSGEWRVGASAVLGWLDANPHRVTAVEQQVERLHTASYGHLEGPVAHALACGAHQAVLAAEPWNLLGARCHDYVAEIRGLHDWWGISDAAGWRTAVDGLLGENRAVTPGGLALVLRARSGADLDPLAWVRLVSTWCAEHELAGQEDLLAAAVRRNVRYEQRLRADGVLPPDGAAGSTLGWDLGRAVELVRWGLAVGHCDALTAELLVLEAGSLARRYHESWAELSAGYVLGRVLALDDERFGEHYRTAVRVHHLLLEDPASPWSNLTFAAGGPEIRP</sequence>
<evidence type="ECO:0000259" key="1">
    <source>
        <dbReference type="Pfam" id="PF06889"/>
    </source>
</evidence>
<organism evidence="2 3">
    <name type="scientific">Amycolatopsis ultiminotia</name>
    <dbReference type="NCBI Taxonomy" id="543629"/>
    <lineage>
        <taxon>Bacteria</taxon>
        <taxon>Bacillati</taxon>
        <taxon>Actinomycetota</taxon>
        <taxon>Actinomycetes</taxon>
        <taxon>Pseudonocardiales</taxon>
        <taxon>Pseudonocardiaceae</taxon>
        <taxon>Amycolatopsis</taxon>
    </lineage>
</organism>
<keyword evidence="3" id="KW-1185">Reference proteome</keyword>
<dbReference type="RefSeq" id="WP_344868224.1">
    <property type="nucleotide sequence ID" value="NZ_BAAAZN010000024.1"/>
</dbReference>
<gene>
    <name evidence="2" type="ORF">GCM10022222_76470</name>
</gene>
<protein>
    <submittedName>
        <fullName evidence="2">DUF1266 domain-containing protein</fullName>
    </submittedName>
</protein>
<dbReference type="Proteomes" id="UP001500689">
    <property type="component" value="Unassembled WGS sequence"/>
</dbReference>
<dbReference type="EMBL" id="BAAAZN010000024">
    <property type="protein sequence ID" value="GAA3580409.1"/>
    <property type="molecule type" value="Genomic_DNA"/>
</dbReference>
<name>A0ABP6YB75_9PSEU</name>